<keyword evidence="1" id="KW-0472">Membrane</keyword>
<feature type="transmembrane region" description="Helical" evidence="1">
    <location>
        <begin position="103"/>
        <end position="121"/>
    </location>
</feature>
<dbReference type="EMBL" id="JACHEN010000008">
    <property type="protein sequence ID" value="MBB6215510.1"/>
    <property type="molecule type" value="Genomic_DNA"/>
</dbReference>
<feature type="transmembrane region" description="Helical" evidence="1">
    <location>
        <begin position="133"/>
        <end position="151"/>
    </location>
</feature>
<organism evidence="2 3">
    <name type="scientific">Anaerosolibacter carboniphilus</name>
    <dbReference type="NCBI Taxonomy" id="1417629"/>
    <lineage>
        <taxon>Bacteria</taxon>
        <taxon>Bacillati</taxon>
        <taxon>Bacillota</taxon>
        <taxon>Clostridia</taxon>
        <taxon>Peptostreptococcales</taxon>
        <taxon>Thermotaleaceae</taxon>
        <taxon>Anaerosolibacter</taxon>
    </lineage>
</organism>
<accession>A0A841KU06</accession>
<keyword evidence="1" id="KW-0812">Transmembrane</keyword>
<sequence length="188" mass="22301">MNGVLTHRIQLKLVNQTINNKFLIWKRQYRCIVFSKLNSRRLKMKQKRKYSILIHLFTFIQIILVGAVSTIENLSHKKMGVMRHLVYRNHVFQTTWFTSELMYLYRIILIACFVIHLGSLIKNLKYAGKTFLTSHLITLGVNLSLVLLFFNSGLSAYYYWIITALICLVIQYFKMIMHIVAFKKLDKY</sequence>
<keyword evidence="1" id="KW-1133">Transmembrane helix</keyword>
<dbReference type="AlphaFoldDB" id="A0A841KU06"/>
<gene>
    <name evidence="2" type="ORF">HNQ80_001599</name>
</gene>
<proteinExistence type="predicted"/>
<evidence type="ECO:0000313" key="2">
    <source>
        <dbReference type="EMBL" id="MBB6215510.1"/>
    </source>
</evidence>
<keyword evidence="3" id="KW-1185">Reference proteome</keyword>
<protein>
    <submittedName>
        <fullName evidence="2">Uncharacterized protein</fullName>
    </submittedName>
</protein>
<feature type="transmembrane region" description="Helical" evidence="1">
    <location>
        <begin position="50"/>
        <end position="71"/>
    </location>
</feature>
<name>A0A841KU06_9FIRM</name>
<dbReference type="Proteomes" id="UP000579281">
    <property type="component" value="Unassembled WGS sequence"/>
</dbReference>
<evidence type="ECO:0000313" key="3">
    <source>
        <dbReference type="Proteomes" id="UP000579281"/>
    </source>
</evidence>
<evidence type="ECO:0000256" key="1">
    <source>
        <dbReference type="SAM" id="Phobius"/>
    </source>
</evidence>
<feature type="transmembrane region" description="Helical" evidence="1">
    <location>
        <begin position="157"/>
        <end position="182"/>
    </location>
</feature>
<reference evidence="2 3" key="1">
    <citation type="submission" date="2020-08" db="EMBL/GenBank/DDBJ databases">
        <title>Genomic Encyclopedia of Type Strains, Phase IV (KMG-IV): sequencing the most valuable type-strain genomes for metagenomic binning, comparative biology and taxonomic classification.</title>
        <authorList>
            <person name="Goeker M."/>
        </authorList>
    </citation>
    <scope>NUCLEOTIDE SEQUENCE [LARGE SCALE GENOMIC DNA]</scope>
    <source>
        <strain evidence="2 3">DSM 103526</strain>
    </source>
</reference>
<comment type="caution">
    <text evidence="2">The sequence shown here is derived from an EMBL/GenBank/DDBJ whole genome shotgun (WGS) entry which is preliminary data.</text>
</comment>